<accession>A0ACB6S8U4</accession>
<dbReference type="EMBL" id="MU006709">
    <property type="protein sequence ID" value="KAF2629557.1"/>
    <property type="molecule type" value="Genomic_DNA"/>
</dbReference>
<dbReference type="Proteomes" id="UP000799754">
    <property type="component" value="Unassembled WGS sequence"/>
</dbReference>
<sequence>MGVNAFESLNCPRIPPDVYAKVKAITIIALQTVFTHVTVPFEISGKADYGDIDILVSAPSGDPTDLTFTTFPFQPVIETIKHALKAPYGRRGFPTPDACISPFACLLAHQSLASMKTGWRERARILGPSRRQDWLGSMVWVTSDPWMVCRLLSLGRRVVDGGFESNEERRFPDFKLNVARDKDLQFWTARTRAAIWQKVFTLFPHVAAQYYTKRSKHVNGVEERRLRDLITAAIPTGING</sequence>
<evidence type="ECO:0000313" key="2">
    <source>
        <dbReference type="Proteomes" id="UP000799754"/>
    </source>
</evidence>
<protein>
    <submittedName>
        <fullName evidence="1">Uncharacterized protein</fullName>
    </submittedName>
</protein>
<evidence type="ECO:0000313" key="1">
    <source>
        <dbReference type="EMBL" id="KAF2629557.1"/>
    </source>
</evidence>
<gene>
    <name evidence="1" type="ORF">BU25DRAFT_447028</name>
</gene>
<reference evidence="1" key="1">
    <citation type="journal article" date="2020" name="Stud. Mycol.">
        <title>101 Dothideomycetes genomes: a test case for predicting lifestyles and emergence of pathogens.</title>
        <authorList>
            <person name="Haridas S."/>
            <person name="Albert R."/>
            <person name="Binder M."/>
            <person name="Bloem J."/>
            <person name="Labutti K."/>
            <person name="Salamov A."/>
            <person name="Andreopoulos B."/>
            <person name="Baker S."/>
            <person name="Barry K."/>
            <person name="Bills G."/>
            <person name="Bluhm B."/>
            <person name="Cannon C."/>
            <person name="Castanera R."/>
            <person name="Culley D."/>
            <person name="Daum C."/>
            <person name="Ezra D."/>
            <person name="Gonzalez J."/>
            <person name="Henrissat B."/>
            <person name="Kuo A."/>
            <person name="Liang C."/>
            <person name="Lipzen A."/>
            <person name="Lutzoni F."/>
            <person name="Magnuson J."/>
            <person name="Mondo S."/>
            <person name="Nolan M."/>
            <person name="Ohm R."/>
            <person name="Pangilinan J."/>
            <person name="Park H.-J."/>
            <person name="Ramirez L."/>
            <person name="Alfaro M."/>
            <person name="Sun H."/>
            <person name="Tritt A."/>
            <person name="Yoshinaga Y."/>
            <person name="Zwiers L.-H."/>
            <person name="Turgeon B."/>
            <person name="Goodwin S."/>
            <person name="Spatafora J."/>
            <person name="Crous P."/>
            <person name="Grigoriev I."/>
        </authorList>
    </citation>
    <scope>NUCLEOTIDE SEQUENCE</scope>
    <source>
        <strain evidence="1">CBS 525.71</strain>
    </source>
</reference>
<organism evidence="1 2">
    <name type="scientific">Macroventuria anomochaeta</name>
    <dbReference type="NCBI Taxonomy" id="301207"/>
    <lineage>
        <taxon>Eukaryota</taxon>
        <taxon>Fungi</taxon>
        <taxon>Dikarya</taxon>
        <taxon>Ascomycota</taxon>
        <taxon>Pezizomycotina</taxon>
        <taxon>Dothideomycetes</taxon>
        <taxon>Pleosporomycetidae</taxon>
        <taxon>Pleosporales</taxon>
        <taxon>Pleosporineae</taxon>
        <taxon>Didymellaceae</taxon>
        <taxon>Macroventuria</taxon>
    </lineage>
</organism>
<comment type="caution">
    <text evidence="1">The sequence shown here is derived from an EMBL/GenBank/DDBJ whole genome shotgun (WGS) entry which is preliminary data.</text>
</comment>
<name>A0ACB6S8U4_9PLEO</name>
<proteinExistence type="predicted"/>
<keyword evidence="2" id="KW-1185">Reference proteome</keyword>